<dbReference type="Pfam" id="PF00271">
    <property type="entry name" value="Helicase_C"/>
    <property type="match status" value="1"/>
</dbReference>
<dbReference type="EMBL" id="MSFO01000011">
    <property type="protein sequence ID" value="PLB43169.1"/>
    <property type="molecule type" value="Genomic_DNA"/>
</dbReference>
<comment type="similarity">
    <text evidence="2">Belongs to the SNF2/RAD54 helicase family.</text>
</comment>
<feature type="domain" description="Helicase ATP-binding" evidence="14">
    <location>
        <begin position="338"/>
        <end position="511"/>
    </location>
</feature>
<keyword evidence="3" id="KW-0479">Metal-binding</keyword>
<dbReference type="GO" id="GO:0005524">
    <property type="term" value="F:ATP binding"/>
    <property type="evidence" value="ECO:0007669"/>
    <property type="project" value="UniProtKB-KW"/>
</dbReference>
<dbReference type="Gene3D" id="3.40.50.10810">
    <property type="entry name" value="Tandem AAA-ATPase domain"/>
    <property type="match status" value="1"/>
</dbReference>
<evidence type="ECO:0000256" key="7">
    <source>
        <dbReference type="ARBA" id="ARBA00022806"/>
    </source>
</evidence>
<dbReference type="InterPro" id="IPR013083">
    <property type="entry name" value="Znf_RING/FYVE/PHD"/>
</dbReference>
<feature type="compositionally biased region" description="Basic residues" evidence="12">
    <location>
        <begin position="1"/>
        <end position="10"/>
    </location>
</feature>
<dbReference type="GO" id="GO:0006281">
    <property type="term" value="P:DNA repair"/>
    <property type="evidence" value="ECO:0007669"/>
    <property type="project" value="TreeGrafter"/>
</dbReference>
<dbReference type="InterPro" id="IPR050628">
    <property type="entry name" value="SNF2_RAD54_helicase_TF"/>
</dbReference>
<protein>
    <submittedName>
        <fullName evidence="16">SNF2 family helicase</fullName>
    </submittedName>
</protein>
<feature type="domain" description="RING-type" evidence="13">
    <location>
        <begin position="666"/>
        <end position="704"/>
    </location>
</feature>
<evidence type="ECO:0000313" key="16">
    <source>
        <dbReference type="EMBL" id="PLB43169.1"/>
    </source>
</evidence>
<dbReference type="PROSITE" id="PS51194">
    <property type="entry name" value="HELICASE_CTER"/>
    <property type="match status" value="1"/>
</dbReference>
<dbReference type="OrthoDB" id="448448at2759"/>
<evidence type="ECO:0000256" key="12">
    <source>
        <dbReference type="SAM" id="MobiDB-lite"/>
    </source>
</evidence>
<dbReference type="PANTHER" id="PTHR45626:SF11">
    <property type="entry name" value="FAMILY HELICASE, PUTATIVE (AFU_ORTHOLOGUE AFUA_5G06590)-RELATED"/>
    <property type="match status" value="1"/>
</dbReference>
<dbReference type="InterPro" id="IPR027417">
    <property type="entry name" value="P-loop_NTPase"/>
</dbReference>
<evidence type="ECO:0000256" key="8">
    <source>
        <dbReference type="ARBA" id="ARBA00022833"/>
    </source>
</evidence>
<dbReference type="PROSITE" id="PS51192">
    <property type="entry name" value="HELICASE_ATP_BIND_1"/>
    <property type="match status" value="1"/>
</dbReference>
<dbReference type="CDD" id="cd18008">
    <property type="entry name" value="DEXDc_SHPRH-like"/>
    <property type="match status" value="1"/>
</dbReference>
<keyword evidence="9" id="KW-0067">ATP-binding</keyword>
<dbReference type="Gene3D" id="3.30.70.2330">
    <property type="match status" value="1"/>
</dbReference>
<keyword evidence="8" id="KW-0862">Zinc</keyword>
<keyword evidence="7 16" id="KW-0347">Helicase</keyword>
<dbReference type="RefSeq" id="XP_024698471.1">
    <property type="nucleotide sequence ID" value="XM_024850359.1"/>
</dbReference>
<dbReference type="InterPro" id="IPR014001">
    <property type="entry name" value="Helicase_ATP-bd"/>
</dbReference>
<evidence type="ECO:0000256" key="9">
    <source>
        <dbReference type="ARBA" id="ARBA00022840"/>
    </source>
</evidence>
<feature type="region of interest" description="Disordered" evidence="12">
    <location>
        <begin position="1"/>
        <end position="43"/>
    </location>
</feature>
<dbReference type="SMART" id="SM00487">
    <property type="entry name" value="DEXDc"/>
    <property type="match status" value="1"/>
</dbReference>
<dbReference type="PANTHER" id="PTHR45626">
    <property type="entry name" value="TRANSCRIPTION TERMINATION FACTOR 2-RELATED"/>
    <property type="match status" value="1"/>
</dbReference>
<dbReference type="Pfam" id="PF00176">
    <property type="entry name" value="SNF2-rel_dom"/>
    <property type="match status" value="1"/>
</dbReference>
<keyword evidence="6" id="KW-0378">Hydrolase</keyword>
<dbReference type="InterPro" id="IPR038718">
    <property type="entry name" value="SNF2-like_sf"/>
</dbReference>
<reference evidence="16 17" key="1">
    <citation type="submission" date="2016-12" db="EMBL/GenBank/DDBJ databases">
        <title>The genomes of Aspergillus section Nigri reveals drivers in fungal speciation.</title>
        <authorList>
            <consortium name="DOE Joint Genome Institute"/>
            <person name="Vesth T.C."/>
            <person name="Nybo J."/>
            <person name="Theobald S."/>
            <person name="Brandl J."/>
            <person name="Frisvad J.C."/>
            <person name="Nielsen K.F."/>
            <person name="Lyhne E.K."/>
            <person name="Kogle M.E."/>
            <person name="Kuo A."/>
            <person name="Riley R."/>
            <person name="Clum A."/>
            <person name="Nolan M."/>
            <person name="Lipzen A."/>
            <person name="Salamov A."/>
            <person name="Henrissat B."/>
            <person name="Wiebenga A."/>
            <person name="De Vries R.P."/>
            <person name="Grigoriev I.V."/>
            <person name="Mortensen U.H."/>
            <person name="Andersen M.R."/>
            <person name="Baker S.E."/>
        </authorList>
    </citation>
    <scope>NUCLEOTIDE SEQUENCE [LARGE SCALE GENOMIC DNA]</scope>
    <source>
        <strain evidence="16 17">IBT 23096</strain>
    </source>
</reference>
<dbReference type="InterPro" id="IPR049730">
    <property type="entry name" value="SNF2/RAD54-like_C"/>
</dbReference>
<keyword evidence="5 11" id="KW-0863">Zinc-finger</keyword>
<dbReference type="GO" id="GO:0008094">
    <property type="term" value="F:ATP-dependent activity, acting on DNA"/>
    <property type="evidence" value="ECO:0007669"/>
    <property type="project" value="TreeGrafter"/>
</dbReference>
<name>A0A2I2FRD6_9EURO</name>
<dbReference type="GeneID" id="36558058"/>
<dbReference type="VEuPathDB" id="FungiDB:P170DRAFT_441627"/>
<proteinExistence type="inferred from homology"/>
<dbReference type="SMART" id="SM00490">
    <property type="entry name" value="HELICc"/>
    <property type="match status" value="1"/>
</dbReference>
<evidence type="ECO:0000256" key="11">
    <source>
        <dbReference type="PROSITE-ProRule" id="PRU00175"/>
    </source>
</evidence>
<dbReference type="Pfam" id="PF08797">
    <property type="entry name" value="HIRAN"/>
    <property type="match status" value="1"/>
</dbReference>
<evidence type="ECO:0000256" key="6">
    <source>
        <dbReference type="ARBA" id="ARBA00022801"/>
    </source>
</evidence>
<sequence>MGRPPAKRNINHVDLTLSDDEGSTPGRTPKYPRADSGQRLGQSTTFVPLSQSSQNYAADDEDDENAADLIMGTQGADDPISNNSILYGELPSKIVGVRFYNGYATIGEHVVLKREPTNAYDRNAIQVLNVMGAQIGHIPRNMASKLAGYMDSKSLIIEGSLTGTIGAYDCPIALRLFGPSDPQRRQELKQRMEADRLPLGGFKKRERDELRWQKERERQKGREQMQKEIYANLFVGEGLQERESLEDIIGQSSTFNPRDIGKVTESFGMNESDLANMPMVDTPAALSTELLPYQRQGLAWMISKENPSLPGPGSEDVVQLWKRKGPRYTNIATNFSTSNEPPLASGGILADDMGLGKTIQIISLILANSQPRTAGGSKSTLIVAPVGVMSNWKNQIQEHTRSEEAPRVHVYHGAGKKEAKNLDQYDVVVTSYGALAKEYNPQAKTPPKQGIFSVHWRRIVLDEGHTVRNPRSKGALAACNLRADSRWSLTGTPIVNSLKDLFSQVRFLGLTGGLEDMAVFNSVLIRPLMSDDPNARLLLQTLMCTICLRRRKDMDFVNLRLPPLTSRVLRVKFHPHEEEKYNMFQAEAKGMLLDIKSKEKTGTTYSNLLEVILRLRQVCNHWALCKKRLEGITALLEKEKVVPLTPENIKALQDMLQIRIESQETCPVCLDTLAEPVITACGHSFDRECIEQVIDRQHKCPMCRADIENTATLVSPAAEMGENTDSVSADPDDPSSKIEALVKILTAQGQAADTKTVVFSQWTSFLDLVQPHLERHGIGFARIDGRMNSVSRDNSTYRFSRDPSCKVLLASLSVCSVGLNLVAANQAILADSWWAPAIEDQAVDRVYRLGQMRETTVWRLVMENSIEDRVLAIQETKRKLMLEAFRETATKKKTDERATRVADLEKLLT</sequence>
<dbReference type="InterPro" id="IPR000330">
    <property type="entry name" value="SNF2_N"/>
</dbReference>
<dbReference type="Gene3D" id="3.40.50.300">
    <property type="entry name" value="P-loop containing nucleotide triphosphate hydrolases"/>
    <property type="match status" value="1"/>
</dbReference>
<dbReference type="STRING" id="1392250.A0A2I2FRD6"/>
<dbReference type="GO" id="GO:0003676">
    <property type="term" value="F:nucleic acid binding"/>
    <property type="evidence" value="ECO:0007669"/>
    <property type="project" value="InterPro"/>
</dbReference>
<keyword evidence="17" id="KW-1185">Reference proteome</keyword>
<dbReference type="SUPFAM" id="SSF52540">
    <property type="entry name" value="P-loop containing nucleoside triphosphate hydrolases"/>
    <property type="match status" value="2"/>
</dbReference>
<evidence type="ECO:0000256" key="1">
    <source>
        <dbReference type="ARBA" id="ARBA00004123"/>
    </source>
</evidence>
<evidence type="ECO:0000256" key="10">
    <source>
        <dbReference type="ARBA" id="ARBA00023242"/>
    </source>
</evidence>
<evidence type="ECO:0000256" key="2">
    <source>
        <dbReference type="ARBA" id="ARBA00007025"/>
    </source>
</evidence>
<organism evidence="16 17">
    <name type="scientific">Aspergillus steynii IBT 23096</name>
    <dbReference type="NCBI Taxonomy" id="1392250"/>
    <lineage>
        <taxon>Eukaryota</taxon>
        <taxon>Fungi</taxon>
        <taxon>Dikarya</taxon>
        <taxon>Ascomycota</taxon>
        <taxon>Pezizomycotina</taxon>
        <taxon>Eurotiomycetes</taxon>
        <taxon>Eurotiomycetidae</taxon>
        <taxon>Eurotiales</taxon>
        <taxon>Aspergillaceae</taxon>
        <taxon>Aspergillus</taxon>
        <taxon>Aspergillus subgen. Circumdati</taxon>
    </lineage>
</organism>
<evidence type="ECO:0000256" key="4">
    <source>
        <dbReference type="ARBA" id="ARBA00022741"/>
    </source>
</evidence>
<evidence type="ECO:0000259" key="14">
    <source>
        <dbReference type="PROSITE" id="PS51192"/>
    </source>
</evidence>
<dbReference type="CDD" id="cd18793">
    <property type="entry name" value="SF2_C_SNF"/>
    <property type="match status" value="1"/>
</dbReference>
<keyword evidence="10" id="KW-0539">Nucleus</keyword>
<evidence type="ECO:0000259" key="13">
    <source>
        <dbReference type="PROSITE" id="PS50089"/>
    </source>
</evidence>
<dbReference type="Gene3D" id="3.30.40.10">
    <property type="entry name" value="Zinc/RING finger domain, C3HC4 (zinc finger)"/>
    <property type="match status" value="1"/>
</dbReference>
<dbReference type="AlphaFoldDB" id="A0A2I2FRD6"/>
<evidence type="ECO:0000256" key="3">
    <source>
        <dbReference type="ARBA" id="ARBA00022723"/>
    </source>
</evidence>
<dbReference type="InterPro" id="IPR001650">
    <property type="entry name" value="Helicase_C-like"/>
</dbReference>
<dbReference type="SMART" id="SM00184">
    <property type="entry name" value="RING"/>
    <property type="match status" value="1"/>
</dbReference>
<comment type="caution">
    <text evidence="16">The sequence shown here is derived from an EMBL/GenBank/DDBJ whole genome shotgun (WGS) entry which is preliminary data.</text>
</comment>
<dbReference type="GO" id="GO:0016818">
    <property type="term" value="F:hydrolase activity, acting on acid anhydrides, in phosphorus-containing anhydrides"/>
    <property type="evidence" value="ECO:0007669"/>
    <property type="project" value="InterPro"/>
</dbReference>
<dbReference type="GO" id="GO:0008270">
    <property type="term" value="F:zinc ion binding"/>
    <property type="evidence" value="ECO:0007669"/>
    <property type="project" value="UniProtKB-KW"/>
</dbReference>
<comment type="subcellular location">
    <subcellularLocation>
        <location evidence="1">Nucleus</location>
    </subcellularLocation>
</comment>
<accession>A0A2I2FRD6</accession>
<dbReference type="PROSITE" id="PS50089">
    <property type="entry name" value="ZF_RING_2"/>
    <property type="match status" value="1"/>
</dbReference>
<dbReference type="SUPFAM" id="SSF57850">
    <property type="entry name" value="RING/U-box"/>
    <property type="match status" value="1"/>
</dbReference>
<evidence type="ECO:0000313" key="17">
    <source>
        <dbReference type="Proteomes" id="UP000234275"/>
    </source>
</evidence>
<evidence type="ECO:0000259" key="15">
    <source>
        <dbReference type="PROSITE" id="PS51194"/>
    </source>
</evidence>
<evidence type="ECO:0000256" key="5">
    <source>
        <dbReference type="ARBA" id="ARBA00022771"/>
    </source>
</evidence>
<dbReference type="InterPro" id="IPR014905">
    <property type="entry name" value="HIRAN"/>
</dbReference>
<dbReference type="GO" id="GO:0004386">
    <property type="term" value="F:helicase activity"/>
    <property type="evidence" value="ECO:0007669"/>
    <property type="project" value="UniProtKB-KW"/>
</dbReference>
<dbReference type="Proteomes" id="UP000234275">
    <property type="component" value="Unassembled WGS sequence"/>
</dbReference>
<dbReference type="GO" id="GO:0005634">
    <property type="term" value="C:nucleus"/>
    <property type="evidence" value="ECO:0007669"/>
    <property type="project" value="UniProtKB-SubCell"/>
</dbReference>
<keyword evidence="4" id="KW-0547">Nucleotide-binding</keyword>
<gene>
    <name evidence="16" type="ORF">P170DRAFT_441627</name>
</gene>
<feature type="domain" description="Helicase C-terminal" evidence="15">
    <location>
        <begin position="737"/>
        <end position="905"/>
    </location>
</feature>
<dbReference type="InterPro" id="IPR001841">
    <property type="entry name" value="Znf_RING"/>
</dbReference>
<dbReference type="Pfam" id="PF13923">
    <property type="entry name" value="zf-C3HC4_2"/>
    <property type="match status" value="1"/>
</dbReference>
<dbReference type="SMART" id="SM00910">
    <property type="entry name" value="HIRAN"/>
    <property type="match status" value="1"/>
</dbReference>